<evidence type="ECO:0000256" key="9">
    <source>
        <dbReference type="ARBA" id="ARBA00023175"/>
    </source>
</evidence>
<dbReference type="AlphaFoldDB" id="A0AAD6A6L8"/>
<protein>
    <submittedName>
        <fullName evidence="12">Uncharacterized protein</fullName>
    </submittedName>
</protein>
<dbReference type="InterPro" id="IPR050687">
    <property type="entry name" value="Dynein_IC"/>
</dbReference>
<dbReference type="GO" id="GO:0003341">
    <property type="term" value="P:cilium movement"/>
    <property type="evidence" value="ECO:0007669"/>
    <property type="project" value="TreeGrafter"/>
</dbReference>
<gene>
    <name evidence="12" type="ORF">JOQ06_000141</name>
</gene>
<evidence type="ECO:0000256" key="7">
    <source>
        <dbReference type="ARBA" id="ARBA00023017"/>
    </source>
</evidence>
<evidence type="ECO:0000256" key="2">
    <source>
        <dbReference type="ARBA" id="ARBA00011059"/>
    </source>
</evidence>
<evidence type="ECO:0000256" key="3">
    <source>
        <dbReference type="ARBA" id="ARBA00022490"/>
    </source>
</evidence>
<keyword evidence="8" id="KW-0969">Cilium</keyword>
<evidence type="ECO:0000256" key="11">
    <source>
        <dbReference type="ARBA" id="ARBA00023273"/>
    </source>
</evidence>
<feature type="non-terminal residue" evidence="12">
    <location>
        <position position="214"/>
    </location>
</feature>
<evidence type="ECO:0000256" key="1">
    <source>
        <dbReference type="ARBA" id="ARBA00004430"/>
    </source>
</evidence>
<evidence type="ECO:0000256" key="10">
    <source>
        <dbReference type="ARBA" id="ARBA00023212"/>
    </source>
</evidence>
<evidence type="ECO:0000256" key="5">
    <source>
        <dbReference type="ARBA" id="ARBA00022701"/>
    </source>
</evidence>
<keyword evidence="10" id="KW-0206">Cytoskeleton</keyword>
<keyword evidence="6" id="KW-0677">Repeat</keyword>
<organism evidence="12 13">
    <name type="scientific">Pogonophryne albipinna</name>
    <dbReference type="NCBI Taxonomy" id="1090488"/>
    <lineage>
        <taxon>Eukaryota</taxon>
        <taxon>Metazoa</taxon>
        <taxon>Chordata</taxon>
        <taxon>Craniata</taxon>
        <taxon>Vertebrata</taxon>
        <taxon>Euteleostomi</taxon>
        <taxon>Actinopterygii</taxon>
        <taxon>Neopterygii</taxon>
        <taxon>Teleostei</taxon>
        <taxon>Neoteleostei</taxon>
        <taxon>Acanthomorphata</taxon>
        <taxon>Eupercaria</taxon>
        <taxon>Perciformes</taxon>
        <taxon>Notothenioidei</taxon>
        <taxon>Pogonophryne</taxon>
    </lineage>
</organism>
<dbReference type="GO" id="GO:0005874">
    <property type="term" value="C:microtubule"/>
    <property type="evidence" value="ECO:0007669"/>
    <property type="project" value="UniProtKB-KW"/>
</dbReference>
<comment type="caution">
    <text evidence="12">The sequence shown here is derived from an EMBL/GenBank/DDBJ whole genome shotgun (WGS) entry which is preliminary data.</text>
</comment>
<keyword evidence="13" id="KW-1185">Reference proteome</keyword>
<evidence type="ECO:0000313" key="13">
    <source>
        <dbReference type="Proteomes" id="UP001219934"/>
    </source>
</evidence>
<dbReference type="Proteomes" id="UP001219934">
    <property type="component" value="Unassembled WGS sequence"/>
</dbReference>
<evidence type="ECO:0000256" key="6">
    <source>
        <dbReference type="ARBA" id="ARBA00022737"/>
    </source>
</evidence>
<comment type="similarity">
    <text evidence="2">Belongs to the dynein intermediate chain family.</text>
</comment>
<reference evidence="12" key="1">
    <citation type="submission" date="2022-11" db="EMBL/GenBank/DDBJ databases">
        <title>Chromosome-level genome of Pogonophryne albipinna.</title>
        <authorList>
            <person name="Jo E."/>
        </authorList>
    </citation>
    <scope>NUCLEOTIDE SEQUENCE</scope>
    <source>
        <strain evidence="12">SGF0006</strain>
        <tissue evidence="12">Muscle</tissue>
    </source>
</reference>
<proteinExistence type="inferred from homology"/>
<dbReference type="EMBL" id="JAPTMU010000327">
    <property type="protein sequence ID" value="KAJ4919192.1"/>
    <property type="molecule type" value="Genomic_DNA"/>
</dbReference>
<dbReference type="PANTHER" id="PTHR12442">
    <property type="entry name" value="DYNEIN INTERMEDIATE CHAIN"/>
    <property type="match status" value="1"/>
</dbReference>
<keyword evidence="9" id="KW-0505">Motor protein</keyword>
<sequence length="214" mass="24391">MEIVLGYSRLRSEFGRQPLLSDRPASLILDLPPDPSLAPCFLLKNPRDQGLQAARDMSEHQVNTERFESDSCGINHVEGGWPKDVNPQEMEQTIRFRKKVEKDESYVNSLLQLGGVMEHCIRQNNAVDLYQEYFEDEDEVEQNQDPHSAKTINVFRDPNEVKRSVSSLSWQPDGGQKLAAAYCCLTYQRTRDLDLEPQRTRSVPEGIVSPRLSG</sequence>
<dbReference type="PANTHER" id="PTHR12442:SF7">
    <property type="entry name" value="DYNEIN AXONEMAL INTERMEDIATE CHAIN 2"/>
    <property type="match status" value="1"/>
</dbReference>
<accession>A0AAD6A6L8</accession>
<dbReference type="GO" id="GO:0036158">
    <property type="term" value="P:outer dynein arm assembly"/>
    <property type="evidence" value="ECO:0007669"/>
    <property type="project" value="TreeGrafter"/>
</dbReference>
<name>A0AAD6A6L8_9TELE</name>
<dbReference type="GO" id="GO:0036157">
    <property type="term" value="C:outer dynein arm"/>
    <property type="evidence" value="ECO:0007669"/>
    <property type="project" value="TreeGrafter"/>
</dbReference>
<keyword evidence="5" id="KW-0493">Microtubule</keyword>
<keyword evidence="11" id="KW-0966">Cell projection</keyword>
<evidence type="ECO:0000256" key="4">
    <source>
        <dbReference type="ARBA" id="ARBA00022574"/>
    </source>
</evidence>
<dbReference type="GO" id="GO:0045504">
    <property type="term" value="F:dynein heavy chain binding"/>
    <property type="evidence" value="ECO:0007669"/>
    <property type="project" value="TreeGrafter"/>
</dbReference>
<dbReference type="GO" id="GO:0045503">
    <property type="term" value="F:dynein light chain binding"/>
    <property type="evidence" value="ECO:0007669"/>
    <property type="project" value="TreeGrafter"/>
</dbReference>
<evidence type="ECO:0000256" key="8">
    <source>
        <dbReference type="ARBA" id="ARBA00023069"/>
    </source>
</evidence>
<comment type="subcellular location">
    <subcellularLocation>
        <location evidence="1">Cytoplasm</location>
        <location evidence="1">Cytoskeleton</location>
        <location evidence="1">Cilium axoneme</location>
    </subcellularLocation>
</comment>
<evidence type="ECO:0000313" key="12">
    <source>
        <dbReference type="EMBL" id="KAJ4919192.1"/>
    </source>
</evidence>
<keyword evidence="4" id="KW-0853">WD repeat</keyword>
<keyword evidence="3" id="KW-0963">Cytoplasm</keyword>
<keyword evidence="7" id="KW-0243">Dynein</keyword>